<dbReference type="Pfam" id="PF07690">
    <property type="entry name" value="MFS_1"/>
    <property type="match status" value="2"/>
</dbReference>
<comment type="caution">
    <text evidence="2">The sequence shown here is derived from an EMBL/GenBank/DDBJ whole genome shotgun (WGS) entry which is preliminary data.</text>
</comment>
<feature type="transmembrane region" description="Helical" evidence="1">
    <location>
        <begin position="251"/>
        <end position="272"/>
    </location>
</feature>
<name>A0ABT1JMH1_ACTCY</name>
<protein>
    <submittedName>
        <fullName evidence="2">Arabinose efflux permease, MFS family</fullName>
    </submittedName>
</protein>
<evidence type="ECO:0000313" key="3">
    <source>
        <dbReference type="Proteomes" id="UP000791080"/>
    </source>
</evidence>
<dbReference type="Proteomes" id="UP000791080">
    <property type="component" value="Unassembled WGS sequence"/>
</dbReference>
<feature type="transmembrane region" description="Helical" evidence="1">
    <location>
        <begin position="336"/>
        <end position="360"/>
    </location>
</feature>
<feature type="transmembrane region" description="Helical" evidence="1">
    <location>
        <begin position="168"/>
        <end position="191"/>
    </location>
</feature>
<feature type="transmembrane region" description="Helical" evidence="1">
    <location>
        <begin position="108"/>
        <end position="126"/>
    </location>
</feature>
<feature type="transmembrane region" description="Helical" evidence="1">
    <location>
        <begin position="278"/>
        <end position="301"/>
    </location>
</feature>
<evidence type="ECO:0000256" key="1">
    <source>
        <dbReference type="SAM" id="Phobius"/>
    </source>
</evidence>
<evidence type="ECO:0000313" key="2">
    <source>
        <dbReference type="EMBL" id="MCP2333542.1"/>
    </source>
</evidence>
<sequence>MAGDHLVARPRPPAGKADVPRWRLVHAGLVLAPYRRLADVPGVLSLLLWSLLGRLYQPGVPIALTFLVADWAGSYLVAGLVTGALTAGQVVAGPLRGRAADHGSVPRLLLVTGLVYAGGLAALSWWPADWWYAAPLVAFVTGCFMPPVTQVSRAVWASIPERTAREAAYAVEATLQELLFVVAPVLAAMVVAVVSPMAAVLLCAALALVGVAGFAFAASRTELLSARASLTHRSARASGSVFRVPRLRGSLVMGFAFVASVIAIDLLIVAWARDRGTPALAGLLAAAWGAGSLVGGFVAGGLRGEPRLWLRIGAVLGGLAAISLVLPPVHPDPSPWLLAGVLVVSGLAIAPALAAMNGLVGRIAPAGRQAEVFGWFAAATTAGGALASVVTGWLLDAANPSVTAAVAASWCLVAVLLARHLTRPSREAGPDMAQYERT</sequence>
<accession>A0ABT1JMH1</accession>
<keyword evidence="1" id="KW-1133">Transmembrane helix</keyword>
<dbReference type="SUPFAM" id="SSF103473">
    <property type="entry name" value="MFS general substrate transporter"/>
    <property type="match status" value="1"/>
</dbReference>
<keyword evidence="1" id="KW-0472">Membrane</keyword>
<feature type="transmembrane region" description="Helical" evidence="1">
    <location>
        <begin position="308"/>
        <end position="330"/>
    </location>
</feature>
<feature type="transmembrane region" description="Helical" evidence="1">
    <location>
        <begin position="197"/>
        <end position="218"/>
    </location>
</feature>
<proteinExistence type="predicted"/>
<dbReference type="PANTHER" id="PTHR23542">
    <property type="match status" value="1"/>
</dbReference>
<feature type="transmembrane region" description="Helical" evidence="1">
    <location>
        <begin position="132"/>
        <end position="156"/>
    </location>
</feature>
<dbReference type="EMBL" id="AUBJ02000001">
    <property type="protein sequence ID" value="MCP2333542.1"/>
    <property type="molecule type" value="Genomic_DNA"/>
</dbReference>
<feature type="transmembrane region" description="Helical" evidence="1">
    <location>
        <begin position="62"/>
        <end position="87"/>
    </location>
</feature>
<reference evidence="2 3" key="1">
    <citation type="submission" date="2013-07" db="EMBL/GenBank/DDBJ databases">
        <authorList>
            <consortium name="DOE Joint Genome Institute"/>
            <person name="Reeve W."/>
            <person name="Huntemann M."/>
            <person name="Han J."/>
            <person name="Chen A."/>
            <person name="Kyrpides N."/>
            <person name="Mavromatis K."/>
            <person name="Markowitz V."/>
            <person name="Palaniappan K."/>
            <person name="Ivanova N."/>
            <person name="Schaumberg A."/>
            <person name="Pati A."/>
            <person name="Liolios K."/>
            <person name="Nordberg H.P."/>
            <person name="Cantor M.N."/>
            <person name="Hua S.X."/>
            <person name="Woyke T."/>
        </authorList>
    </citation>
    <scope>NUCLEOTIDE SEQUENCE [LARGE SCALE GENOMIC DNA]</scope>
    <source>
        <strain evidence="2 3">DSM 43889</strain>
    </source>
</reference>
<keyword evidence="1" id="KW-0812">Transmembrane</keyword>
<organism evidence="2 3">
    <name type="scientific">Actinoalloteichus caeruleus DSM 43889</name>
    <dbReference type="NCBI Taxonomy" id="1120930"/>
    <lineage>
        <taxon>Bacteria</taxon>
        <taxon>Bacillati</taxon>
        <taxon>Actinomycetota</taxon>
        <taxon>Actinomycetes</taxon>
        <taxon>Pseudonocardiales</taxon>
        <taxon>Pseudonocardiaceae</taxon>
        <taxon>Actinoalloteichus</taxon>
        <taxon>Actinoalloteichus cyanogriseus</taxon>
    </lineage>
</organism>
<dbReference type="PANTHER" id="PTHR23542:SF1">
    <property type="entry name" value="MAJOR FACILITATOR SUPERFAMILY (MFS) PROFILE DOMAIN-CONTAINING PROTEIN"/>
    <property type="match status" value="1"/>
</dbReference>
<dbReference type="InterPro" id="IPR011701">
    <property type="entry name" value="MFS"/>
</dbReference>
<reference evidence="2 3" key="2">
    <citation type="submission" date="2022-06" db="EMBL/GenBank/DDBJ databases">
        <title>Genomic Encyclopedia of Type Strains, Phase I: the one thousand microbial genomes (KMG-I) project.</title>
        <authorList>
            <person name="Kyrpides N."/>
        </authorList>
    </citation>
    <scope>NUCLEOTIDE SEQUENCE [LARGE SCALE GENOMIC DNA]</scope>
    <source>
        <strain evidence="2 3">DSM 43889</strain>
    </source>
</reference>
<keyword evidence="3" id="KW-1185">Reference proteome</keyword>
<dbReference type="Gene3D" id="1.20.1250.20">
    <property type="entry name" value="MFS general substrate transporter like domains"/>
    <property type="match status" value="1"/>
</dbReference>
<dbReference type="InterPro" id="IPR036259">
    <property type="entry name" value="MFS_trans_sf"/>
</dbReference>
<feature type="transmembrane region" description="Helical" evidence="1">
    <location>
        <begin position="372"/>
        <end position="395"/>
    </location>
</feature>
<gene>
    <name evidence="2" type="ORF">G443_003812</name>
</gene>
<feature type="transmembrane region" description="Helical" evidence="1">
    <location>
        <begin position="401"/>
        <end position="418"/>
    </location>
</feature>